<organism evidence="1 2">
    <name type="scientific">Xanthomonas axonopodis pv. melhusii</name>
    <dbReference type="NCBI Taxonomy" id="487834"/>
    <lineage>
        <taxon>Bacteria</taxon>
        <taxon>Pseudomonadati</taxon>
        <taxon>Pseudomonadota</taxon>
        <taxon>Gammaproteobacteria</taxon>
        <taxon>Lysobacterales</taxon>
        <taxon>Lysobacteraceae</taxon>
        <taxon>Xanthomonas</taxon>
    </lineage>
</organism>
<name>A0A1T1NVM0_9XANT</name>
<comment type="caution">
    <text evidence="1">The sequence shown here is derived from an EMBL/GenBank/DDBJ whole genome shotgun (WGS) entry which is preliminary data.</text>
</comment>
<dbReference type="EMBL" id="LOJW01000040">
    <property type="protein sequence ID" value="OOW67419.1"/>
    <property type="molecule type" value="Genomic_DNA"/>
</dbReference>
<proteinExistence type="predicted"/>
<reference evidence="1 2" key="1">
    <citation type="submission" date="2015-12" db="EMBL/GenBank/DDBJ databases">
        <authorList>
            <person name="Shamseldin A."/>
            <person name="Moawad H."/>
            <person name="Abd El-Rahim W.M."/>
            <person name="Sadowsky M.J."/>
        </authorList>
    </citation>
    <scope>NUCLEOTIDE SEQUENCE [LARGE SCALE GENOMIC DNA]</scope>
    <source>
        <strain evidence="1 2">LMG9050</strain>
    </source>
</reference>
<dbReference type="AlphaFoldDB" id="A0A1T1NVM0"/>
<accession>A0A1T1NVM0</accession>
<protein>
    <submittedName>
        <fullName evidence="1">Uncharacterized protein</fullName>
    </submittedName>
</protein>
<evidence type="ECO:0000313" key="1">
    <source>
        <dbReference type="EMBL" id="OOW67419.1"/>
    </source>
</evidence>
<sequence>MAIGVRIRPEGGNIIQIDDRYENLALKQKGTVTAAGLDPANPNSGRGFATVTVGGGNAPLIAVTCSSFVGLRRRAQSGSTFTFDLVCESANVPIDYYVFDTTDVAQMAFVMSKGVRFRNAASGKVAFDSRYKYMRVIGRMRTTAGTSQVDFPTQADGVAIALGHTGASFTIVSGMIGGGGGGPGGGWVMDRLGYVAGVRYRPGVASALGINTFYVHEQGTGTQPPAPSGTYGTMQVDCLLLNVRNY</sequence>
<dbReference type="RefSeq" id="WP_078564755.1">
    <property type="nucleotide sequence ID" value="NZ_LOJW01000040.1"/>
</dbReference>
<evidence type="ECO:0000313" key="2">
    <source>
        <dbReference type="Proteomes" id="UP000190559"/>
    </source>
</evidence>
<gene>
    <name evidence="1" type="ORF">Xmlh_17280</name>
</gene>
<dbReference type="Proteomes" id="UP000190559">
    <property type="component" value="Unassembled WGS sequence"/>
</dbReference>